<reference evidence="2" key="1">
    <citation type="submission" date="2022-04" db="EMBL/GenBank/DDBJ databases">
        <title>A functionally conserved STORR gene fusion in Papaver species that diverged 16.8 million years ago.</title>
        <authorList>
            <person name="Catania T."/>
        </authorList>
    </citation>
    <scope>NUCLEOTIDE SEQUENCE</scope>
    <source>
        <strain evidence="2">S-188037</strain>
    </source>
</reference>
<proteinExistence type="predicted"/>
<name>A0AAD4S867_9MAGN</name>
<keyword evidence="3" id="KW-1185">Reference proteome</keyword>
<gene>
    <name evidence="2" type="ORF">MKW98_013582</name>
</gene>
<dbReference type="EMBL" id="JAJJMB010012743">
    <property type="protein sequence ID" value="KAI3873662.1"/>
    <property type="molecule type" value="Genomic_DNA"/>
</dbReference>
<evidence type="ECO:0000256" key="1">
    <source>
        <dbReference type="SAM" id="MobiDB-lite"/>
    </source>
</evidence>
<feature type="region of interest" description="Disordered" evidence="1">
    <location>
        <begin position="78"/>
        <end position="108"/>
    </location>
</feature>
<comment type="caution">
    <text evidence="2">The sequence shown here is derived from an EMBL/GenBank/DDBJ whole genome shotgun (WGS) entry which is preliminary data.</text>
</comment>
<accession>A0AAD4S867</accession>
<dbReference type="AlphaFoldDB" id="A0AAD4S867"/>
<protein>
    <submittedName>
        <fullName evidence="2">Uncharacterized protein</fullName>
    </submittedName>
</protein>
<sequence>MVLEKLMKNERSTADFDEISEQLVDDHDFVKFLRAKLQYEHDKMKKRVNDRLQILQMTTKAQCAIKLVNRFFNTRKRSCKRKRRGGSSYKTEKLHRRRKVKGSRYCYG</sequence>
<feature type="compositionally biased region" description="Basic residues" evidence="1">
    <location>
        <begin position="93"/>
        <end position="102"/>
    </location>
</feature>
<organism evidence="2 3">
    <name type="scientific">Papaver atlanticum</name>
    <dbReference type="NCBI Taxonomy" id="357466"/>
    <lineage>
        <taxon>Eukaryota</taxon>
        <taxon>Viridiplantae</taxon>
        <taxon>Streptophyta</taxon>
        <taxon>Embryophyta</taxon>
        <taxon>Tracheophyta</taxon>
        <taxon>Spermatophyta</taxon>
        <taxon>Magnoliopsida</taxon>
        <taxon>Ranunculales</taxon>
        <taxon>Papaveraceae</taxon>
        <taxon>Papaveroideae</taxon>
        <taxon>Papaver</taxon>
    </lineage>
</organism>
<evidence type="ECO:0000313" key="2">
    <source>
        <dbReference type="EMBL" id="KAI3873662.1"/>
    </source>
</evidence>
<evidence type="ECO:0000313" key="3">
    <source>
        <dbReference type="Proteomes" id="UP001202328"/>
    </source>
</evidence>
<dbReference type="Proteomes" id="UP001202328">
    <property type="component" value="Unassembled WGS sequence"/>
</dbReference>